<dbReference type="EMBL" id="ML996121">
    <property type="protein sequence ID" value="KAF2736817.1"/>
    <property type="molecule type" value="Genomic_DNA"/>
</dbReference>
<feature type="compositionally biased region" description="Basic and acidic residues" evidence="1">
    <location>
        <begin position="504"/>
        <end position="515"/>
    </location>
</feature>
<evidence type="ECO:0000313" key="3">
    <source>
        <dbReference type="Proteomes" id="UP000799444"/>
    </source>
</evidence>
<feature type="region of interest" description="Disordered" evidence="1">
    <location>
        <begin position="391"/>
        <end position="577"/>
    </location>
</feature>
<feature type="compositionally biased region" description="Polar residues" evidence="1">
    <location>
        <begin position="566"/>
        <end position="577"/>
    </location>
</feature>
<feature type="compositionally biased region" description="Basic and acidic residues" evidence="1">
    <location>
        <begin position="445"/>
        <end position="458"/>
    </location>
</feature>
<organism evidence="2 3">
    <name type="scientific">Polyplosphaeria fusca</name>
    <dbReference type="NCBI Taxonomy" id="682080"/>
    <lineage>
        <taxon>Eukaryota</taxon>
        <taxon>Fungi</taxon>
        <taxon>Dikarya</taxon>
        <taxon>Ascomycota</taxon>
        <taxon>Pezizomycotina</taxon>
        <taxon>Dothideomycetes</taxon>
        <taxon>Pleosporomycetidae</taxon>
        <taxon>Pleosporales</taxon>
        <taxon>Tetraplosphaeriaceae</taxon>
        <taxon>Polyplosphaeria</taxon>
    </lineage>
</organism>
<reference evidence="2" key="1">
    <citation type="journal article" date="2020" name="Stud. Mycol.">
        <title>101 Dothideomycetes genomes: a test case for predicting lifestyles and emergence of pathogens.</title>
        <authorList>
            <person name="Haridas S."/>
            <person name="Albert R."/>
            <person name="Binder M."/>
            <person name="Bloem J."/>
            <person name="Labutti K."/>
            <person name="Salamov A."/>
            <person name="Andreopoulos B."/>
            <person name="Baker S."/>
            <person name="Barry K."/>
            <person name="Bills G."/>
            <person name="Bluhm B."/>
            <person name="Cannon C."/>
            <person name="Castanera R."/>
            <person name="Culley D."/>
            <person name="Daum C."/>
            <person name="Ezra D."/>
            <person name="Gonzalez J."/>
            <person name="Henrissat B."/>
            <person name="Kuo A."/>
            <person name="Liang C."/>
            <person name="Lipzen A."/>
            <person name="Lutzoni F."/>
            <person name="Magnuson J."/>
            <person name="Mondo S."/>
            <person name="Nolan M."/>
            <person name="Ohm R."/>
            <person name="Pangilinan J."/>
            <person name="Park H.-J."/>
            <person name="Ramirez L."/>
            <person name="Alfaro M."/>
            <person name="Sun H."/>
            <person name="Tritt A."/>
            <person name="Yoshinaga Y."/>
            <person name="Zwiers L.-H."/>
            <person name="Turgeon B."/>
            <person name="Goodwin S."/>
            <person name="Spatafora J."/>
            <person name="Crous P."/>
            <person name="Grigoriev I."/>
        </authorList>
    </citation>
    <scope>NUCLEOTIDE SEQUENCE</scope>
    <source>
        <strain evidence="2">CBS 125425</strain>
    </source>
</reference>
<name>A0A9P4R058_9PLEO</name>
<gene>
    <name evidence="2" type="ORF">EJ04DRAFT_142400</name>
</gene>
<accession>A0A9P4R058</accession>
<feature type="compositionally biased region" description="Gly residues" evidence="1">
    <location>
        <begin position="459"/>
        <end position="475"/>
    </location>
</feature>
<feature type="compositionally biased region" description="Acidic residues" evidence="1">
    <location>
        <begin position="539"/>
        <end position="548"/>
    </location>
</feature>
<evidence type="ECO:0000256" key="1">
    <source>
        <dbReference type="SAM" id="MobiDB-lite"/>
    </source>
</evidence>
<comment type="caution">
    <text evidence="2">The sequence shown here is derived from an EMBL/GenBank/DDBJ whole genome shotgun (WGS) entry which is preliminary data.</text>
</comment>
<feature type="compositionally biased region" description="Gly residues" evidence="1">
    <location>
        <begin position="528"/>
        <end position="538"/>
    </location>
</feature>
<sequence length="577" mass="61602">MRFKMLQDNRTIWDRVKRALFSTREISTGSFVTIDQCVPGDKIRPAWGGFHCERIEQPLEGTVGTIPEHILKEGLVQTFPGYESTVTGIRGDNGQPTLVAGTHFEPMEEAAFTQAVSGAAKTGIYTPIVDSATRASTHALGATVTDPNGSKFKVECTVKPVQPGVWSKRDGLLSTATTRITSQSTVTSRITSTCHPTDTACLPGTSTLTHKTASTNTGHSQFITIRNCSPGVPARPTTTVTTTVVEPSTVAAFKNRVRQDRGNLNHFYARVKSITSSIFSGSPLPQSLIGARDVCAFVLGTVTGAGMGYIWTKHKTDQQVQRKIEACILLILKALEAEDGFKGLFDDQNVRIENTDGARIAINALCADLQSQGLLSLNESQQVSQGCKRKVAAHNQEWTKRRKTSLPGPRRGRPKDQNDDDDDGDNDHHGGAGGSSRRHLGGKANPREDDTGEERSGDRGGIGRRSGGIGRGSGRLGDRGRGGASSGGTPRRARGAGRRYGGIEARKDLGDLKEVNEEDGVTDDTRRGPGGAGGLGSGGDEEMVDVEQDLQPVRGAGRREHGYSLRSASSQSSTGVS</sequence>
<keyword evidence="3" id="KW-1185">Reference proteome</keyword>
<dbReference type="Proteomes" id="UP000799444">
    <property type="component" value="Unassembled WGS sequence"/>
</dbReference>
<dbReference type="AlphaFoldDB" id="A0A9P4R058"/>
<proteinExistence type="predicted"/>
<protein>
    <submittedName>
        <fullName evidence="2">Uncharacterized protein</fullName>
    </submittedName>
</protein>
<evidence type="ECO:0000313" key="2">
    <source>
        <dbReference type="EMBL" id="KAF2736817.1"/>
    </source>
</evidence>